<proteinExistence type="predicted"/>
<dbReference type="InterPro" id="IPR024064">
    <property type="entry name" value="FdhE-like_sf"/>
</dbReference>
<sequence>MKTSVVSNEYQKLQEEIMKLQEQWKQNLNPDSIDFRLDSEAMKTGVPLVALTNFDVKFPLFVQWVDELKQLLMSQNADLESQLNRVIELIDEETAKVWMEEAFSFNHLYFKKFAEENVLDEWIPPFLAETLFRPYLQLLSEKTQSKISQAVAGCGCPVCGEPVRLGQLEGKGQKILYCPRCHANWPEKKLSCSHCGNEDYEKMKYLTVEGKPTEQIHVCDECKGYTKIIDTRQFITKPSPEMLDLKTIHLDYIAQENGYMVMGEIKK</sequence>
<evidence type="ECO:0000256" key="1">
    <source>
        <dbReference type="ARBA" id="ARBA00022490"/>
    </source>
</evidence>
<keyword evidence="1" id="KW-0963">Cytoplasm</keyword>
<dbReference type="RefSeq" id="WP_230495017.1">
    <property type="nucleotide sequence ID" value="NZ_CAKJTG010000002.1"/>
</dbReference>
<dbReference type="GO" id="GO:0008199">
    <property type="term" value="F:ferric iron binding"/>
    <property type="evidence" value="ECO:0007669"/>
    <property type="project" value="TreeGrafter"/>
</dbReference>
<accession>A0A9C7G676</accession>
<dbReference type="Gene3D" id="3.90.1670.10">
    <property type="entry name" value="FdhE-like domain"/>
    <property type="match status" value="1"/>
</dbReference>
<gene>
    <name evidence="4" type="primary">fdhE</name>
    <name evidence="4" type="ORF">NEOCIP111885_00429</name>
</gene>
<comment type="caution">
    <text evidence="4">The sequence shown here is derived from an EMBL/GenBank/DDBJ whole genome shotgun (WGS) entry which is preliminary data.</text>
</comment>
<dbReference type="GO" id="GO:0005829">
    <property type="term" value="C:cytosol"/>
    <property type="evidence" value="ECO:0007669"/>
    <property type="project" value="TreeGrafter"/>
</dbReference>
<dbReference type="InterPro" id="IPR056796">
    <property type="entry name" value="FdhE_C"/>
</dbReference>
<dbReference type="Proteomes" id="UP000789845">
    <property type="component" value="Unassembled WGS sequence"/>
</dbReference>
<dbReference type="GO" id="GO:0051604">
    <property type="term" value="P:protein maturation"/>
    <property type="evidence" value="ECO:0007669"/>
    <property type="project" value="TreeGrafter"/>
</dbReference>
<dbReference type="SUPFAM" id="SSF144020">
    <property type="entry name" value="FdhE-like"/>
    <property type="match status" value="1"/>
</dbReference>
<feature type="coiled-coil region" evidence="2">
    <location>
        <begin position="65"/>
        <end position="96"/>
    </location>
</feature>
<keyword evidence="2" id="KW-0175">Coiled coil</keyword>
<evidence type="ECO:0000256" key="2">
    <source>
        <dbReference type="SAM" id="Coils"/>
    </source>
</evidence>
<dbReference type="EMBL" id="CAKJTG010000002">
    <property type="protein sequence ID" value="CAG9606741.1"/>
    <property type="molecule type" value="Genomic_DNA"/>
</dbReference>
<protein>
    <submittedName>
        <fullName evidence="4">Protein FdhE</fullName>
    </submittedName>
</protein>
<organism evidence="4 5">
    <name type="scientific">Pseudoneobacillus rhizosphaerae</name>
    <dbReference type="NCBI Taxonomy" id="2880968"/>
    <lineage>
        <taxon>Bacteria</taxon>
        <taxon>Bacillati</taxon>
        <taxon>Bacillota</taxon>
        <taxon>Bacilli</taxon>
        <taxon>Bacillales</taxon>
        <taxon>Bacillaceae</taxon>
        <taxon>Pseudoneobacillus</taxon>
    </lineage>
</organism>
<dbReference type="PANTHER" id="PTHR37689">
    <property type="entry name" value="PROTEIN FDHE"/>
    <property type="match status" value="1"/>
</dbReference>
<evidence type="ECO:0000313" key="5">
    <source>
        <dbReference type="Proteomes" id="UP000789845"/>
    </source>
</evidence>
<dbReference type="AlphaFoldDB" id="A0A9C7G676"/>
<evidence type="ECO:0000313" key="4">
    <source>
        <dbReference type="EMBL" id="CAG9606741.1"/>
    </source>
</evidence>
<dbReference type="PANTHER" id="PTHR37689:SF1">
    <property type="entry name" value="PROTEIN FDHE"/>
    <property type="match status" value="1"/>
</dbReference>
<dbReference type="CDD" id="cd16341">
    <property type="entry name" value="FdhE"/>
    <property type="match status" value="1"/>
</dbReference>
<dbReference type="InterPro" id="IPR006452">
    <property type="entry name" value="Formate_DH_accessory"/>
</dbReference>
<dbReference type="Pfam" id="PF24860">
    <property type="entry name" value="FdhE_C"/>
    <property type="match status" value="1"/>
</dbReference>
<name>A0A9C7G676_9BACI</name>
<reference evidence="4" key="1">
    <citation type="submission" date="2021-10" db="EMBL/GenBank/DDBJ databases">
        <authorList>
            <person name="Criscuolo A."/>
        </authorList>
    </citation>
    <scope>NUCLEOTIDE SEQUENCE</scope>
    <source>
        <strain evidence="4">CIP111885</strain>
    </source>
</reference>
<evidence type="ECO:0000259" key="3">
    <source>
        <dbReference type="Pfam" id="PF24860"/>
    </source>
</evidence>
<feature type="domain" description="FdhE C-terminal" evidence="3">
    <location>
        <begin position="191"/>
        <end position="260"/>
    </location>
</feature>
<keyword evidence="5" id="KW-1185">Reference proteome</keyword>